<proteinExistence type="predicted"/>
<accession>A0ACB9DKF0</accession>
<sequence length="140" mass="15817">MNILLFFSNFSSEKDAIGFLRKKSALFELLVWILIRILLKKIGIGYSLSLRVPGNMLWDEHSSIFFSNFSSEKDAIGFLRKKSALFELLVWILIRILLKKIGIGYSLSLRCEESSSFSHGIYTAVVSRKVGAPKVYCSGS</sequence>
<dbReference type="Proteomes" id="UP001055879">
    <property type="component" value="Linkage Group LG03"/>
</dbReference>
<comment type="caution">
    <text evidence="1">The sequence shown here is derived from an EMBL/GenBank/DDBJ whole genome shotgun (WGS) entry which is preliminary data.</text>
</comment>
<organism evidence="1 2">
    <name type="scientific">Arctium lappa</name>
    <name type="common">Greater burdock</name>
    <name type="synonym">Lappa major</name>
    <dbReference type="NCBI Taxonomy" id="4217"/>
    <lineage>
        <taxon>Eukaryota</taxon>
        <taxon>Viridiplantae</taxon>
        <taxon>Streptophyta</taxon>
        <taxon>Embryophyta</taxon>
        <taxon>Tracheophyta</taxon>
        <taxon>Spermatophyta</taxon>
        <taxon>Magnoliopsida</taxon>
        <taxon>eudicotyledons</taxon>
        <taxon>Gunneridae</taxon>
        <taxon>Pentapetalae</taxon>
        <taxon>asterids</taxon>
        <taxon>campanulids</taxon>
        <taxon>Asterales</taxon>
        <taxon>Asteraceae</taxon>
        <taxon>Carduoideae</taxon>
        <taxon>Cardueae</taxon>
        <taxon>Arctiinae</taxon>
        <taxon>Arctium</taxon>
    </lineage>
</organism>
<protein>
    <submittedName>
        <fullName evidence="1">Uncharacterized protein</fullName>
    </submittedName>
</protein>
<name>A0ACB9DKF0_ARCLA</name>
<evidence type="ECO:0000313" key="2">
    <source>
        <dbReference type="Proteomes" id="UP001055879"/>
    </source>
</evidence>
<keyword evidence="2" id="KW-1185">Reference proteome</keyword>
<gene>
    <name evidence="1" type="ORF">L6452_09457</name>
</gene>
<dbReference type="EMBL" id="CM042049">
    <property type="protein sequence ID" value="KAI3747015.1"/>
    <property type="molecule type" value="Genomic_DNA"/>
</dbReference>
<reference evidence="1 2" key="2">
    <citation type="journal article" date="2022" name="Mol. Ecol. Resour.">
        <title>The genomes of chicory, endive, great burdock and yacon provide insights into Asteraceae paleo-polyploidization history and plant inulin production.</title>
        <authorList>
            <person name="Fan W."/>
            <person name="Wang S."/>
            <person name="Wang H."/>
            <person name="Wang A."/>
            <person name="Jiang F."/>
            <person name="Liu H."/>
            <person name="Zhao H."/>
            <person name="Xu D."/>
            <person name="Zhang Y."/>
        </authorList>
    </citation>
    <scope>NUCLEOTIDE SEQUENCE [LARGE SCALE GENOMIC DNA]</scope>
    <source>
        <strain evidence="2">cv. Niubang</strain>
    </source>
</reference>
<evidence type="ECO:0000313" key="1">
    <source>
        <dbReference type="EMBL" id="KAI3747015.1"/>
    </source>
</evidence>
<reference evidence="2" key="1">
    <citation type="journal article" date="2022" name="Mol. Ecol. Resour.">
        <title>The genomes of chicory, endive, great burdock and yacon provide insights into Asteraceae palaeo-polyploidization history and plant inulin production.</title>
        <authorList>
            <person name="Fan W."/>
            <person name="Wang S."/>
            <person name="Wang H."/>
            <person name="Wang A."/>
            <person name="Jiang F."/>
            <person name="Liu H."/>
            <person name="Zhao H."/>
            <person name="Xu D."/>
            <person name="Zhang Y."/>
        </authorList>
    </citation>
    <scope>NUCLEOTIDE SEQUENCE [LARGE SCALE GENOMIC DNA]</scope>
    <source>
        <strain evidence="2">cv. Niubang</strain>
    </source>
</reference>